<dbReference type="Pfam" id="PF17989">
    <property type="entry name" value="ALP_N"/>
    <property type="match status" value="1"/>
</dbReference>
<dbReference type="InterPro" id="IPR040607">
    <property type="entry name" value="ALP_N"/>
</dbReference>
<dbReference type="EMBL" id="LUGO01000047">
    <property type="protein sequence ID" value="OXS40263.1"/>
    <property type="molecule type" value="Genomic_DNA"/>
</dbReference>
<dbReference type="Pfam" id="PF21522">
    <property type="entry name" value="MreB-like_C"/>
    <property type="match status" value="1"/>
</dbReference>
<gene>
    <name evidence="3" type="ORF">AYP69_05360</name>
</gene>
<dbReference type="AlphaFoldDB" id="A0A226R850"/>
<sequence>MDKLNNYEYKVPFSPETYVWGSTVNQLHLDDYLQDTLMYGNRYGSEAFKLLTNFGLGLLASDYQESETGILEATAVIGLPTEDWSNKEQDKAVIDNLKGQHQVEIDGKTYTVRVKRVYVLPQPVGTLYNELLDEQGFLQRPELAEEKVGVIDIGGGTILIDTILDFKLSQRNRKQYNTGVTDLYEAIQSKIQGNVSLYQVERTLRNPVEGHYTYEFNKHDQREITELVKSEIDRFTRRLITNVKSTLKNLDSIDSLFFTGGGANLVNRKLLQQEFKNIVIVENTETANVNGFYKYGLSLQEDDDKPKQPLLALDLGNKQTKLKSEKSEIILPSQFLNKADMPVEF</sequence>
<proteinExistence type="predicted"/>
<name>A0A226R850_9LACO</name>
<evidence type="ECO:0000259" key="1">
    <source>
        <dbReference type="Pfam" id="PF17989"/>
    </source>
</evidence>
<dbReference type="InterPro" id="IPR049067">
    <property type="entry name" value="MreB-like_C"/>
</dbReference>
<dbReference type="RefSeq" id="WP_089145067.1">
    <property type="nucleotide sequence ID" value="NZ_LUGD01000061.1"/>
</dbReference>
<dbReference type="CDD" id="cd24021">
    <property type="entry name" value="ASKHA_NBD_ParM_Psk41-like"/>
    <property type="match status" value="1"/>
</dbReference>
<dbReference type="Proteomes" id="UP000215261">
    <property type="component" value="Unassembled WGS sequence"/>
</dbReference>
<evidence type="ECO:0000313" key="3">
    <source>
        <dbReference type="EMBL" id="OXS40263.1"/>
    </source>
</evidence>
<evidence type="ECO:0000259" key="2">
    <source>
        <dbReference type="Pfam" id="PF21522"/>
    </source>
</evidence>
<dbReference type="InterPro" id="IPR043129">
    <property type="entry name" value="ATPase_NBD"/>
</dbReference>
<protein>
    <submittedName>
        <fullName evidence="3">StbA</fullName>
    </submittedName>
</protein>
<dbReference type="Gene3D" id="3.30.420.40">
    <property type="match status" value="2"/>
</dbReference>
<dbReference type="SUPFAM" id="SSF53067">
    <property type="entry name" value="Actin-like ATPase domain"/>
    <property type="match status" value="2"/>
</dbReference>
<feature type="domain" description="Actin homologue MreB-like C-terminal" evidence="2">
    <location>
        <begin position="150"/>
        <end position="270"/>
    </location>
</feature>
<reference evidence="3 4" key="1">
    <citation type="submission" date="2016-03" db="EMBL/GenBank/DDBJ databases">
        <title>Sequencing of Lactobacillus Species from Commercial Turkeys.</title>
        <authorList>
            <person name="Johnson T.J."/>
            <person name="Youmans B.P."/>
            <person name="Case K.A."/>
        </authorList>
    </citation>
    <scope>NUCLEOTIDE SEQUENCE [LARGE SCALE GENOMIC DNA]</scope>
    <source>
        <strain evidence="3 4">UMNLA1</strain>
    </source>
</reference>
<comment type="caution">
    <text evidence="3">The sequence shown here is derived from an EMBL/GenBank/DDBJ whole genome shotgun (WGS) entry which is preliminary data.</text>
</comment>
<feature type="domain" description="Actin-like protein N-terminal" evidence="1">
    <location>
        <begin position="5"/>
        <end position="125"/>
    </location>
</feature>
<evidence type="ECO:0000313" key="4">
    <source>
        <dbReference type="Proteomes" id="UP000215261"/>
    </source>
</evidence>
<organism evidence="3 4">
    <name type="scientific">Ligilactobacillus agilis</name>
    <dbReference type="NCBI Taxonomy" id="1601"/>
    <lineage>
        <taxon>Bacteria</taxon>
        <taxon>Bacillati</taxon>
        <taxon>Bacillota</taxon>
        <taxon>Bacilli</taxon>
        <taxon>Lactobacillales</taxon>
        <taxon>Lactobacillaceae</taxon>
        <taxon>Ligilactobacillus</taxon>
    </lineage>
</organism>
<accession>A0A226R850</accession>